<dbReference type="EMBL" id="HBUE01121796">
    <property type="protein sequence ID" value="CAG6492724.1"/>
    <property type="molecule type" value="Transcribed_RNA"/>
</dbReference>
<dbReference type="SUPFAM" id="SSF53756">
    <property type="entry name" value="UDP-Glycosyltransferase/glycogen phosphorylase"/>
    <property type="match status" value="1"/>
</dbReference>
<evidence type="ECO:0000313" key="1">
    <source>
        <dbReference type="EMBL" id="CAG6492726.1"/>
    </source>
</evidence>
<sequence>MGPIENIVNMYGFYEVVSQVLVEEDALKQLLKYHQTFRFDLVVHEFMMGQFLLGFVGRFGYPPLVSVSAFNAPSYTAQLTGGPVRTSTLPNYAACFGQRMTLLERAWNTFYFGTRFTIDSTGLNRTKISGFASCLDQTQPA</sequence>
<organism evidence="1">
    <name type="scientific">Culex pipiens</name>
    <name type="common">House mosquito</name>
    <dbReference type="NCBI Taxonomy" id="7175"/>
    <lineage>
        <taxon>Eukaryota</taxon>
        <taxon>Metazoa</taxon>
        <taxon>Ecdysozoa</taxon>
        <taxon>Arthropoda</taxon>
        <taxon>Hexapoda</taxon>
        <taxon>Insecta</taxon>
        <taxon>Pterygota</taxon>
        <taxon>Neoptera</taxon>
        <taxon>Endopterygota</taxon>
        <taxon>Diptera</taxon>
        <taxon>Nematocera</taxon>
        <taxon>Culicoidea</taxon>
        <taxon>Culicidae</taxon>
        <taxon>Culicinae</taxon>
        <taxon>Culicini</taxon>
        <taxon>Culex</taxon>
        <taxon>Culex</taxon>
    </lineage>
</organism>
<proteinExistence type="predicted"/>
<dbReference type="EMBL" id="HBUE01121798">
    <property type="protein sequence ID" value="CAG6492726.1"/>
    <property type="molecule type" value="Transcribed_RNA"/>
</dbReference>
<accession>A0A8D8CLC6</accession>
<name>A0A8D8CLC6_CULPI</name>
<reference evidence="1" key="1">
    <citation type="submission" date="2021-05" db="EMBL/GenBank/DDBJ databases">
        <authorList>
            <person name="Alioto T."/>
            <person name="Alioto T."/>
            <person name="Gomez Garrido J."/>
        </authorList>
    </citation>
    <scope>NUCLEOTIDE SEQUENCE</scope>
</reference>
<protein>
    <submittedName>
        <fullName evidence="1">(northern house mosquito) hypothetical protein</fullName>
    </submittedName>
</protein>
<dbReference type="AlphaFoldDB" id="A0A8D8CLC6"/>